<gene>
    <name evidence="2" type="ORF">GPM918_LOCUS32991</name>
    <name evidence="3" type="ORF">SRO942_LOCUS33663</name>
</gene>
<feature type="compositionally biased region" description="Basic and acidic residues" evidence="1">
    <location>
        <begin position="340"/>
        <end position="349"/>
    </location>
</feature>
<reference evidence="2" key="1">
    <citation type="submission" date="2021-02" db="EMBL/GenBank/DDBJ databases">
        <authorList>
            <person name="Nowell W R."/>
        </authorList>
    </citation>
    <scope>NUCLEOTIDE SEQUENCE</scope>
</reference>
<feature type="compositionally biased region" description="Polar residues" evidence="1">
    <location>
        <begin position="90"/>
        <end position="99"/>
    </location>
</feature>
<feature type="compositionally biased region" description="Polar residues" evidence="1">
    <location>
        <begin position="42"/>
        <end position="76"/>
    </location>
</feature>
<feature type="compositionally biased region" description="Basic and acidic residues" evidence="1">
    <location>
        <begin position="367"/>
        <end position="379"/>
    </location>
</feature>
<feature type="compositionally biased region" description="Polar residues" evidence="1">
    <location>
        <begin position="220"/>
        <end position="244"/>
    </location>
</feature>
<dbReference type="EMBL" id="CAJOBC010082619">
    <property type="protein sequence ID" value="CAF4289293.1"/>
    <property type="molecule type" value="Genomic_DNA"/>
</dbReference>
<feature type="compositionally biased region" description="Low complexity" evidence="1">
    <location>
        <begin position="315"/>
        <end position="327"/>
    </location>
</feature>
<feature type="compositionally biased region" description="Polar residues" evidence="1">
    <location>
        <begin position="129"/>
        <end position="145"/>
    </location>
</feature>
<feature type="region of interest" description="Disordered" evidence="1">
    <location>
        <begin position="1"/>
        <end position="402"/>
    </location>
</feature>
<accession>A0A815KMJ3</accession>
<dbReference type="EMBL" id="CAJNOQ010017208">
    <property type="protein sequence ID" value="CAF1395097.1"/>
    <property type="molecule type" value="Genomic_DNA"/>
</dbReference>
<dbReference type="AlphaFoldDB" id="A0A815KMJ3"/>
<evidence type="ECO:0000256" key="1">
    <source>
        <dbReference type="SAM" id="MobiDB-lite"/>
    </source>
</evidence>
<feature type="compositionally biased region" description="Polar residues" evidence="1">
    <location>
        <begin position="183"/>
        <end position="200"/>
    </location>
</feature>
<evidence type="ECO:0000313" key="3">
    <source>
        <dbReference type="EMBL" id="CAF4289293.1"/>
    </source>
</evidence>
<feature type="compositionally biased region" description="Basic and acidic residues" evidence="1">
    <location>
        <begin position="162"/>
        <end position="182"/>
    </location>
</feature>
<organism evidence="2 4">
    <name type="scientific">Didymodactylos carnosus</name>
    <dbReference type="NCBI Taxonomy" id="1234261"/>
    <lineage>
        <taxon>Eukaryota</taxon>
        <taxon>Metazoa</taxon>
        <taxon>Spiralia</taxon>
        <taxon>Gnathifera</taxon>
        <taxon>Rotifera</taxon>
        <taxon>Eurotatoria</taxon>
        <taxon>Bdelloidea</taxon>
        <taxon>Philodinida</taxon>
        <taxon>Philodinidae</taxon>
        <taxon>Didymodactylos</taxon>
    </lineage>
</organism>
<name>A0A815KMJ3_9BILA</name>
<feature type="compositionally biased region" description="Basic and acidic residues" evidence="1">
    <location>
        <begin position="387"/>
        <end position="402"/>
    </location>
</feature>
<feature type="compositionally biased region" description="Low complexity" evidence="1">
    <location>
        <begin position="77"/>
        <end position="89"/>
    </location>
</feature>
<dbReference type="Proteomes" id="UP000663829">
    <property type="component" value="Unassembled WGS sequence"/>
</dbReference>
<evidence type="ECO:0000313" key="4">
    <source>
        <dbReference type="Proteomes" id="UP000663829"/>
    </source>
</evidence>
<feature type="compositionally biased region" description="Polar residues" evidence="1">
    <location>
        <begin position="254"/>
        <end position="279"/>
    </location>
</feature>
<feature type="compositionally biased region" description="Basic and acidic residues" evidence="1">
    <location>
        <begin position="100"/>
        <end position="111"/>
    </location>
</feature>
<dbReference type="Proteomes" id="UP000681722">
    <property type="component" value="Unassembled WGS sequence"/>
</dbReference>
<proteinExistence type="predicted"/>
<feature type="compositionally biased region" description="Basic and acidic residues" evidence="1">
    <location>
        <begin position="7"/>
        <end position="41"/>
    </location>
</feature>
<evidence type="ECO:0000313" key="2">
    <source>
        <dbReference type="EMBL" id="CAF1395097.1"/>
    </source>
</evidence>
<feature type="compositionally biased region" description="Basic and acidic residues" evidence="1">
    <location>
        <begin position="280"/>
        <end position="294"/>
    </location>
</feature>
<keyword evidence="4" id="KW-1185">Reference proteome</keyword>
<sequence>MSNDAVQVKEHQRDDNVETSKESNSDDNKPENNEKQDKDRVSSPNTVTTSEKPPNNEEQQSLQTTKPTQTSVPDNVQSSSTINTSNQIIDLTSPQMSSNEDGKKSLEHTEVKAPPSDGSEPIVDKHTEPTTTPSNTEQTASLSSNTKKDDEQKQTSLPQDQKPAELTHRDSKPDIQTDDNKEFTTNLNTLSTPAPSSGSDQGHDAAPTSTTTHEFDRNLNQKPSEPNTDGKSTQLSSSDLNKSPSQDDQKHSQEGQQTSTFVRSTSSSLRVASPQNEQQSADKKPSEISSDESKTGTNQSDWERGQQAEQPTSLQNKQQNIDQNKQTNADEKSVQLSDSEASKVDEKQSRSFSPQHHRKDSQTTSDKQLRSQSSKEETRVSNNTQKNGDDSDFHIRPGDREHLTEFQNHKASYFFEVNLGE</sequence>
<comment type="caution">
    <text evidence="2">The sequence shown here is derived from an EMBL/GenBank/DDBJ whole genome shotgun (WGS) entry which is preliminary data.</text>
</comment>
<protein>
    <submittedName>
        <fullName evidence="2">Uncharacterized protein</fullName>
    </submittedName>
</protein>